<dbReference type="AlphaFoldDB" id="A0AAD7B593"/>
<evidence type="ECO:0000256" key="1">
    <source>
        <dbReference type="SAM" id="SignalP"/>
    </source>
</evidence>
<name>A0AAD7B593_9AGAR</name>
<keyword evidence="3" id="KW-1185">Reference proteome</keyword>
<dbReference type="PROSITE" id="PS51257">
    <property type="entry name" value="PROKAR_LIPOPROTEIN"/>
    <property type="match status" value="1"/>
</dbReference>
<evidence type="ECO:0008006" key="4">
    <source>
        <dbReference type="Google" id="ProtNLM"/>
    </source>
</evidence>
<dbReference type="EMBL" id="JARKIF010000035">
    <property type="protein sequence ID" value="KAJ7610465.1"/>
    <property type="molecule type" value="Genomic_DNA"/>
</dbReference>
<organism evidence="2 3">
    <name type="scientific">Roridomyces roridus</name>
    <dbReference type="NCBI Taxonomy" id="1738132"/>
    <lineage>
        <taxon>Eukaryota</taxon>
        <taxon>Fungi</taxon>
        <taxon>Dikarya</taxon>
        <taxon>Basidiomycota</taxon>
        <taxon>Agaricomycotina</taxon>
        <taxon>Agaricomycetes</taxon>
        <taxon>Agaricomycetidae</taxon>
        <taxon>Agaricales</taxon>
        <taxon>Marasmiineae</taxon>
        <taxon>Mycenaceae</taxon>
        <taxon>Roridomyces</taxon>
    </lineage>
</organism>
<evidence type="ECO:0000313" key="2">
    <source>
        <dbReference type="EMBL" id="KAJ7610465.1"/>
    </source>
</evidence>
<accession>A0AAD7B593</accession>
<proteinExistence type="predicted"/>
<comment type="caution">
    <text evidence="2">The sequence shown here is derived from an EMBL/GenBank/DDBJ whole genome shotgun (WGS) entry which is preliminary data.</text>
</comment>
<dbReference type="Proteomes" id="UP001221142">
    <property type="component" value="Unassembled WGS sequence"/>
</dbReference>
<gene>
    <name evidence="2" type="ORF">FB45DRAFT_942540</name>
</gene>
<feature type="chain" id="PRO_5042072957" description="Lipoprotein" evidence="1">
    <location>
        <begin position="24"/>
        <end position="109"/>
    </location>
</feature>
<evidence type="ECO:0000313" key="3">
    <source>
        <dbReference type="Proteomes" id="UP001221142"/>
    </source>
</evidence>
<protein>
    <recommendedName>
        <fullName evidence="4">Lipoprotein</fullName>
    </recommendedName>
</protein>
<reference evidence="2" key="1">
    <citation type="submission" date="2023-03" db="EMBL/GenBank/DDBJ databases">
        <title>Massive genome expansion in bonnet fungi (Mycena s.s.) driven by repeated elements and novel gene families across ecological guilds.</title>
        <authorList>
            <consortium name="Lawrence Berkeley National Laboratory"/>
            <person name="Harder C.B."/>
            <person name="Miyauchi S."/>
            <person name="Viragh M."/>
            <person name="Kuo A."/>
            <person name="Thoen E."/>
            <person name="Andreopoulos B."/>
            <person name="Lu D."/>
            <person name="Skrede I."/>
            <person name="Drula E."/>
            <person name="Henrissat B."/>
            <person name="Morin E."/>
            <person name="Kohler A."/>
            <person name="Barry K."/>
            <person name="LaButti K."/>
            <person name="Morin E."/>
            <person name="Salamov A."/>
            <person name="Lipzen A."/>
            <person name="Mereny Z."/>
            <person name="Hegedus B."/>
            <person name="Baldrian P."/>
            <person name="Stursova M."/>
            <person name="Weitz H."/>
            <person name="Taylor A."/>
            <person name="Grigoriev I.V."/>
            <person name="Nagy L.G."/>
            <person name="Martin F."/>
            <person name="Kauserud H."/>
        </authorList>
    </citation>
    <scope>NUCLEOTIDE SEQUENCE</scope>
    <source>
        <strain evidence="2">9284</strain>
    </source>
</reference>
<feature type="signal peptide" evidence="1">
    <location>
        <begin position="1"/>
        <end position="23"/>
    </location>
</feature>
<keyword evidence="1" id="KW-0732">Signal</keyword>
<sequence>MKVSRWAFVSWVPAISACAPTNADNCTPTMSAAPACYAAGATGVTDTSMDVDVSNATDASGHAAANVIRVATREYQESTVVTVAGYVTVNFADARELLLFSSGKQLVAR</sequence>